<keyword evidence="3" id="KW-0325">Glycoprotein</keyword>
<reference evidence="5" key="1">
    <citation type="submission" date="2022-11" db="EMBL/GenBank/DDBJ databases">
        <title>Centuries of genome instability and evolution in soft-shell clam transmissible cancer (bioRxiv).</title>
        <authorList>
            <person name="Hart S.F.M."/>
            <person name="Yonemitsu M.A."/>
            <person name="Giersch R.M."/>
            <person name="Beal B.F."/>
            <person name="Arriagada G."/>
            <person name="Davis B.W."/>
            <person name="Ostrander E.A."/>
            <person name="Goff S.P."/>
            <person name="Metzger M.J."/>
        </authorList>
    </citation>
    <scope>NUCLEOTIDE SEQUENCE</scope>
    <source>
        <strain evidence="5">MELC-2E11</strain>
        <tissue evidence="5">Siphon/mantle</tissue>
    </source>
</reference>
<sequence length="374" mass="41565">LPTPPQWTGPLKPNTHLQKATKLFLGEVKGAESMVSDGEYMYTGTADGRIMEIYKGQIRELTRLGVPPCGRFEDEPTCGRPLGMRIDADGYLIVADAYLGLFKVNVATGDKTVLWPSTAPINGRQPKFFNDLDIDSDGTIYLSESSTKWDRRHNRYCILEAETSGRLIAYNPDTNTTEELVTGIPFANGVQITRDKKAILLVSTTQAAVHKYHLEGSKKGQLETFNNNLPGLPDNIRRSSLGGYWVGMATVRKPGKSMQLETNNTTIKLNFNLGGFVEVALPCSKNRKLFVAEVIDVQEDEVLFRYMEAARANYGLVVHLNEEGEITRTLHDPSGNKIPAVSEVEDRGGQLYFGSYYLPYISKLYLSDVKDVPS</sequence>
<protein>
    <submittedName>
        <fullName evidence="5">APMAP-like protein</fullName>
    </submittedName>
</protein>
<dbReference type="SUPFAM" id="SSF63829">
    <property type="entry name" value="Calcium-dependent phosphotriesterase"/>
    <property type="match status" value="1"/>
</dbReference>
<dbReference type="PANTHER" id="PTHR10426">
    <property type="entry name" value="STRICTOSIDINE SYNTHASE-RELATED"/>
    <property type="match status" value="1"/>
</dbReference>
<dbReference type="Pfam" id="PF03088">
    <property type="entry name" value="Str_synth"/>
    <property type="match status" value="1"/>
</dbReference>
<name>A0ABY7FCE6_MYAAR</name>
<dbReference type="Proteomes" id="UP001164746">
    <property type="component" value="Chromosome 11"/>
</dbReference>
<evidence type="ECO:0000313" key="5">
    <source>
        <dbReference type="EMBL" id="WAR19770.1"/>
    </source>
</evidence>
<dbReference type="InterPro" id="IPR011042">
    <property type="entry name" value="6-blade_b-propeller_TolB-like"/>
</dbReference>
<dbReference type="Gene3D" id="2.120.10.30">
    <property type="entry name" value="TolB, C-terminal domain"/>
    <property type="match status" value="1"/>
</dbReference>
<dbReference type="Pfam" id="PF20067">
    <property type="entry name" value="SSL_N"/>
    <property type="match status" value="1"/>
</dbReference>
<evidence type="ECO:0000313" key="6">
    <source>
        <dbReference type="Proteomes" id="UP001164746"/>
    </source>
</evidence>
<evidence type="ECO:0000259" key="4">
    <source>
        <dbReference type="Pfam" id="PF03088"/>
    </source>
</evidence>
<feature type="non-terminal residue" evidence="5">
    <location>
        <position position="374"/>
    </location>
</feature>
<dbReference type="EMBL" id="CP111022">
    <property type="protein sequence ID" value="WAR19770.1"/>
    <property type="molecule type" value="Genomic_DNA"/>
</dbReference>
<feature type="domain" description="Strictosidine synthase conserved region" evidence="4">
    <location>
        <begin position="130"/>
        <end position="216"/>
    </location>
</feature>
<dbReference type="InterPro" id="IPR018119">
    <property type="entry name" value="Strictosidine_synth_cons-reg"/>
</dbReference>
<comment type="similarity">
    <text evidence="1">Belongs to the strictosidine synthase family.</text>
</comment>
<proteinExistence type="inferred from homology"/>
<evidence type="ECO:0000256" key="3">
    <source>
        <dbReference type="ARBA" id="ARBA00023180"/>
    </source>
</evidence>
<organism evidence="5 6">
    <name type="scientific">Mya arenaria</name>
    <name type="common">Soft-shell clam</name>
    <dbReference type="NCBI Taxonomy" id="6604"/>
    <lineage>
        <taxon>Eukaryota</taxon>
        <taxon>Metazoa</taxon>
        <taxon>Spiralia</taxon>
        <taxon>Lophotrochozoa</taxon>
        <taxon>Mollusca</taxon>
        <taxon>Bivalvia</taxon>
        <taxon>Autobranchia</taxon>
        <taxon>Heteroconchia</taxon>
        <taxon>Euheterodonta</taxon>
        <taxon>Imparidentia</taxon>
        <taxon>Neoheterodontei</taxon>
        <taxon>Myida</taxon>
        <taxon>Myoidea</taxon>
        <taxon>Myidae</taxon>
        <taxon>Mya</taxon>
    </lineage>
</organism>
<gene>
    <name evidence="5" type="ORF">MAR_001608</name>
</gene>
<keyword evidence="6" id="KW-1185">Reference proteome</keyword>
<evidence type="ECO:0000256" key="2">
    <source>
        <dbReference type="ARBA" id="ARBA00022553"/>
    </source>
</evidence>
<dbReference type="PANTHER" id="PTHR10426:SF88">
    <property type="entry name" value="ADIPOCYTE PLASMA MEMBRANE-ASSOCIATED PROTEIN HEMOMUCIN-RELATED"/>
    <property type="match status" value="1"/>
</dbReference>
<accession>A0ABY7FCE6</accession>
<keyword evidence="2" id="KW-0597">Phosphoprotein</keyword>
<evidence type="ECO:0000256" key="1">
    <source>
        <dbReference type="ARBA" id="ARBA00009191"/>
    </source>
</evidence>